<name>A0A9D2E4C5_9FIRM</name>
<feature type="signal peptide" evidence="1">
    <location>
        <begin position="1"/>
        <end position="21"/>
    </location>
</feature>
<feature type="chain" id="PRO_5038952495" evidence="1">
    <location>
        <begin position="22"/>
        <end position="331"/>
    </location>
</feature>
<accession>A0A9D2E4C5</accession>
<dbReference type="PROSITE" id="PS51257">
    <property type="entry name" value="PROKAR_LIPOPROTEIN"/>
    <property type="match status" value="1"/>
</dbReference>
<dbReference type="Proteomes" id="UP000824035">
    <property type="component" value="Unassembled WGS sequence"/>
</dbReference>
<reference evidence="2" key="2">
    <citation type="submission" date="2021-04" db="EMBL/GenBank/DDBJ databases">
        <authorList>
            <person name="Gilroy R."/>
        </authorList>
    </citation>
    <scope>NUCLEOTIDE SEQUENCE</scope>
    <source>
        <strain evidence="2">ChiGjej4B4-18154</strain>
    </source>
</reference>
<evidence type="ECO:0000313" key="3">
    <source>
        <dbReference type="Proteomes" id="UP000824035"/>
    </source>
</evidence>
<sequence>MKKVLALVMVLALALSFTACGGSGKKVKTGIAIVSSLKGTAATADETGMAQVDSTVAAVTVDESGKIVSCKIDVAQNKVPVNADGSFDTSLTFKSKQELGTDYGMTPASPIGKEWNEQADAFAAYVVGKTAAEVEAIALLGKDKHFGPDVADLAASCTMNVVDIKAAIVEACNNAQDLGATAEDTLGLGLSTEMSSSKLPTADEAGLVQTDTTYAAVTYDKDGKITSTLLNCTQAKFDVTTEGAVTPKSETIVPKMEQGDDYGMRGASPIGKEWNEQANAFAAYLTGKTASEVSAITVLPDKHNAPDVADLAASCTMNVVAFIDAVGRAMA</sequence>
<protein>
    <submittedName>
        <fullName evidence="2">Uncharacterized protein</fullName>
    </submittedName>
</protein>
<gene>
    <name evidence="2" type="ORF">H9813_04890</name>
</gene>
<dbReference type="Gene3D" id="3.90.1010.20">
    <property type="match status" value="2"/>
</dbReference>
<evidence type="ECO:0000313" key="2">
    <source>
        <dbReference type="EMBL" id="HIZ30555.1"/>
    </source>
</evidence>
<dbReference type="EMBL" id="DXBV01000046">
    <property type="protein sequence ID" value="HIZ30555.1"/>
    <property type="molecule type" value="Genomic_DNA"/>
</dbReference>
<comment type="caution">
    <text evidence="2">The sequence shown here is derived from an EMBL/GenBank/DDBJ whole genome shotgun (WGS) entry which is preliminary data.</text>
</comment>
<keyword evidence="1" id="KW-0732">Signal</keyword>
<dbReference type="AlphaFoldDB" id="A0A9D2E4C5"/>
<reference evidence="2" key="1">
    <citation type="journal article" date="2021" name="PeerJ">
        <title>Extensive microbial diversity within the chicken gut microbiome revealed by metagenomics and culture.</title>
        <authorList>
            <person name="Gilroy R."/>
            <person name="Ravi A."/>
            <person name="Getino M."/>
            <person name="Pursley I."/>
            <person name="Horton D.L."/>
            <person name="Alikhan N.F."/>
            <person name="Baker D."/>
            <person name="Gharbi K."/>
            <person name="Hall N."/>
            <person name="Watson M."/>
            <person name="Adriaenssens E.M."/>
            <person name="Foster-Nyarko E."/>
            <person name="Jarju S."/>
            <person name="Secka A."/>
            <person name="Antonio M."/>
            <person name="Oren A."/>
            <person name="Chaudhuri R.R."/>
            <person name="La Ragione R."/>
            <person name="Hildebrand F."/>
            <person name="Pallen M.J."/>
        </authorList>
    </citation>
    <scope>NUCLEOTIDE SEQUENCE</scope>
    <source>
        <strain evidence="2">ChiGjej4B4-18154</strain>
    </source>
</reference>
<evidence type="ECO:0000256" key="1">
    <source>
        <dbReference type="SAM" id="SignalP"/>
    </source>
</evidence>
<proteinExistence type="predicted"/>
<organism evidence="2 3">
    <name type="scientific">Candidatus Allofournierella merdipullorum</name>
    <dbReference type="NCBI Taxonomy" id="2838595"/>
    <lineage>
        <taxon>Bacteria</taxon>
        <taxon>Bacillati</taxon>
        <taxon>Bacillota</taxon>
        <taxon>Clostridia</taxon>
        <taxon>Eubacteriales</taxon>
        <taxon>Oscillospiraceae</taxon>
        <taxon>Allofournierella</taxon>
    </lineage>
</organism>